<gene>
    <name evidence="2" type="ORF">ARMGADRAFT_1062940</name>
</gene>
<sequence>MYFLTFWNPLATIIWRCWMVWGRRWLVVLLPVLLLISGSVFKIIATFKISTTAVTAYPLGFALYSAFILATTLWCTVLIIYRIVAVARRVSDGLRTYRHVIEIMVESSALYSLTLILYVIFYAREDITLHYFDCLVGMARGIAPTLLVGRVAAGHARPDDSWQGSVISGSLRFRGFQEDTTNEAVIGGEGARVRLPDRPEDSHFINENGLQKV</sequence>
<reference evidence="3" key="1">
    <citation type="journal article" date="2017" name="Nat. Ecol. Evol.">
        <title>Genome expansion and lineage-specific genetic innovations in the forest pathogenic fungi Armillaria.</title>
        <authorList>
            <person name="Sipos G."/>
            <person name="Prasanna A.N."/>
            <person name="Walter M.C."/>
            <person name="O'Connor E."/>
            <person name="Balint B."/>
            <person name="Krizsan K."/>
            <person name="Kiss B."/>
            <person name="Hess J."/>
            <person name="Varga T."/>
            <person name="Slot J."/>
            <person name="Riley R."/>
            <person name="Boka B."/>
            <person name="Rigling D."/>
            <person name="Barry K."/>
            <person name="Lee J."/>
            <person name="Mihaltcheva S."/>
            <person name="LaButti K."/>
            <person name="Lipzen A."/>
            <person name="Waldron R."/>
            <person name="Moloney N.M."/>
            <person name="Sperisen C."/>
            <person name="Kredics L."/>
            <person name="Vagvoelgyi C."/>
            <person name="Patrignani A."/>
            <person name="Fitzpatrick D."/>
            <person name="Nagy I."/>
            <person name="Doyle S."/>
            <person name="Anderson J.B."/>
            <person name="Grigoriev I.V."/>
            <person name="Gueldener U."/>
            <person name="Muensterkoetter M."/>
            <person name="Nagy L.G."/>
        </authorList>
    </citation>
    <scope>NUCLEOTIDE SEQUENCE [LARGE SCALE GENOMIC DNA]</scope>
    <source>
        <strain evidence="3">Ar21-2</strain>
    </source>
</reference>
<dbReference type="OMA" id="ANEGVIC"/>
<evidence type="ECO:0000313" key="2">
    <source>
        <dbReference type="EMBL" id="PBK93518.1"/>
    </source>
</evidence>
<feature type="transmembrane region" description="Helical" evidence="1">
    <location>
        <begin position="61"/>
        <end position="83"/>
    </location>
</feature>
<keyword evidence="1" id="KW-0812">Transmembrane</keyword>
<dbReference type="OrthoDB" id="3038148at2759"/>
<accession>A0A2H3DRN4</accession>
<organism evidence="2 3">
    <name type="scientific">Armillaria gallica</name>
    <name type="common">Bulbous honey fungus</name>
    <name type="synonym">Armillaria bulbosa</name>
    <dbReference type="NCBI Taxonomy" id="47427"/>
    <lineage>
        <taxon>Eukaryota</taxon>
        <taxon>Fungi</taxon>
        <taxon>Dikarya</taxon>
        <taxon>Basidiomycota</taxon>
        <taxon>Agaricomycotina</taxon>
        <taxon>Agaricomycetes</taxon>
        <taxon>Agaricomycetidae</taxon>
        <taxon>Agaricales</taxon>
        <taxon>Marasmiineae</taxon>
        <taxon>Physalacriaceae</taxon>
        <taxon>Armillaria</taxon>
    </lineage>
</organism>
<proteinExistence type="predicted"/>
<feature type="transmembrane region" description="Helical" evidence="1">
    <location>
        <begin position="103"/>
        <end position="123"/>
    </location>
</feature>
<keyword evidence="1" id="KW-0472">Membrane</keyword>
<name>A0A2H3DRN4_ARMGA</name>
<protein>
    <submittedName>
        <fullName evidence="2">Uncharacterized protein</fullName>
    </submittedName>
</protein>
<dbReference type="InParanoid" id="A0A2H3DRN4"/>
<dbReference type="Proteomes" id="UP000217790">
    <property type="component" value="Unassembled WGS sequence"/>
</dbReference>
<dbReference type="EMBL" id="KZ293656">
    <property type="protein sequence ID" value="PBK93518.1"/>
    <property type="molecule type" value="Genomic_DNA"/>
</dbReference>
<evidence type="ECO:0000256" key="1">
    <source>
        <dbReference type="SAM" id="Phobius"/>
    </source>
</evidence>
<keyword evidence="3" id="KW-1185">Reference proteome</keyword>
<feature type="transmembrane region" description="Helical" evidence="1">
    <location>
        <begin position="25"/>
        <end position="49"/>
    </location>
</feature>
<dbReference type="AlphaFoldDB" id="A0A2H3DRN4"/>
<evidence type="ECO:0000313" key="3">
    <source>
        <dbReference type="Proteomes" id="UP000217790"/>
    </source>
</evidence>
<keyword evidence="1" id="KW-1133">Transmembrane helix</keyword>